<dbReference type="InterPro" id="IPR014710">
    <property type="entry name" value="RmlC-like_jellyroll"/>
</dbReference>
<organism evidence="10 11">
    <name type="scientific">Rhodocollybia butyracea</name>
    <dbReference type="NCBI Taxonomy" id="206335"/>
    <lineage>
        <taxon>Eukaryota</taxon>
        <taxon>Fungi</taxon>
        <taxon>Dikarya</taxon>
        <taxon>Basidiomycota</taxon>
        <taxon>Agaricomycotina</taxon>
        <taxon>Agaricomycetes</taxon>
        <taxon>Agaricomycetidae</taxon>
        <taxon>Agaricales</taxon>
        <taxon>Marasmiineae</taxon>
        <taxon>Omphalotaceae</taxon>
        <taxon>Rhodocollybia</taxon>
    </lineage>
</organism>
<proteinExistence type="inferred from homology"/>
<accession>A0A9P5UE92</accession>
<evidence type="ECO:0000256" key="7">
    <source>
        <dbReference type="ARBA" id="ARBA00023149"/>
    </source>
</evidence>
<dbReference type="GO" id="GO:0005952">
    <property type="term" value="C:cAMP-dependent protein kinase complex"/>
    <property type="evidence" value="ECO:0007669"/>
    <property type="project" value="InterPro"/>
</dbReference>
<comment type="similarity">
    <text evidence="1">Belongs to the cAMP-dependent kinase regulatory chain family.</text>
</comment>
<dbReference type="GO" id="GO:0005829">
    <property type="term" value="C:cytosol"/>
    <property type="evidence" value="ECO:0007669"/>
    <property type="project" value="TreeGrafter"/>
</dbReference>
<keyword evidence="5" id="KW-0677">Repeat</keyword>
<evidence type="ECO:0000256" key="6">
    <source>
        <dbReference type="ARBA" id="ARBA00022741"/>
    </source>
</evidence>
<name>A0A9P5UE92_9AGAR</name>
<dbReference type="EMBL" id="JADNRY010000008">
    <property type="protein sequence ID" value="KAF9075991.1"/>
    <property type="molecule type" value="Genomic_DNA"/>
</dbReference>
<keyword evidence="7" id="KW-0114">cAMP</keyword>
<feature type="domain" description="Cyclic nucleotide-binding" evidence="9">
    <location>
        <begin position="377"/>
        <end position="480"/>
    </location>
</feature>
<dbReference type="PROSITE" id="PS00888">
    <property type="entry name" value="CNMP_BINDING_1"/>
    <property type="match status" value="2"/>
</dbReference>
<dbReference type="InterPro" id="IPR050503">
    <property type="entry name" value="cAMP-dep_PK_reg_su-like"/>
</dbReference>
<evidence type="ECO:0000256" key="5">
    <source>
        <dbReference type="ARBA" id="ARBA00022737"/>
    </source>
</evidence>
<dbReference type="InterPro" id="IPR018490">
    <property type="entry name" value="cNMP-bd_dom_sf"/>
</dbReference>
<dbReference type="AlphaFoldDB" id="A0A9P5UE92"/>
<evidence type="ECO:0000256" key="8">
    <source>
        <dbReference type="SAM" id="MobiDB-lite"/>
    </source>
</evidence>
<dbReference type="PANTHER" id="PTHR11635">
    <property type="entry name" value="CAMP-DEPENDENT PROTEIN KINASE REGULATORY CHAIN"/>
    <property type="match status" value="1"/>
</dbReference>
<dbReference type="PANTHER" id="PTHR11635:SF152">
    <property type="entry name" value="CAMP-DEPENDENT PROTEIN KINASE TYPE I REGULATORY SUBUNIT-RELATED"/>
    <property type="match status" value="1"/>
</dbReference>
<keyword evidence="3" id="KW-0597">Phosphoprotein</keyword>
<evidence type="ECO:0000313" key="10">
    <source>
        <dbReference type="EMBL" id="KAF9075991.1"/>
    </source>
</evidence>
<feature type="region of interest" description="Disordered" evidence="8">
    <location>
        <begin position="282"/>
        <end position="303"/>
    </location>
</feature>
<feature type="domain" description="Cyclic nucleotide-binding" evidence="9">
    <location>
        <begin position="225"/>
        <end position="374"/>
    </location>
</feature>
<keyword evidence="11" id="KW-1185">Reference proteome</keyword>
<reference evidence="10" key="1">
    <citation type="submission" date="2020-11" db="EMBL/GenBank/DDBJ databases">
        <authorList>
            <consortium name="DOE Joint Genome Institute"/>
            <person name="Ahrendt S."/>
            <person name="Riley R."/>
            <person name="Andreopoulos W."/>
            <person name="Labutti K."/>
            <person name="Pangilinan J."/>
            <person name="Ruiz-Duenas F.J."/>
            <person name="Barrasa J.M."/>
            <person name="Sanchez-Garcia M."/>
            <person name="Camarero S."/>
            <person name="Miyauchi S."/>
            <person name="Serrano A."/>
            <person name="Linde D."/>
            <person name="Babiker R."/>
            <person name="Drula E."/>
            <person name="Ayuso-Fernandez I."/>
            <person name="Pacheco R."/>
            <person name="Padilla G."/>
            <person name="Ferreira P."/>
            <person name="Barriuso J."/>
            <person name="Kellner H."/>
            <person name="Castanera R."/>
            <person name="Alfaro M."/>
            <person name="Ramirez L."/>
            <person name="Pisabarro A.G."/>
            <person name="Kuo A."/>
            <person name="Tritt A."/>
            <person name="Lipzen A."/>
            <person name="He G."/>
            <person name="Yan M."/>
            <person name="Ng V."/>
            <person name="Cullen D."/>
            <person name="Martin F."/>
            <person name="Rosso M.-N."/>
            <person name="Henrissat B."/>
            <person name="Hibbett D."/>
            <person name="Martinez A.T."/>
            <person name="Grigoriev I.V."/>
        </authorList>
    </citation>
    <scope>NUCLEOTIDE SEQUENCE</scope>
    <source>
        <strain evidence="10">AH 40177</strain>
    </source>
</reference>
<feature type="region of interest" description="Disordered" evidence="8">
    <location>
        <begin position="65"/>
        <end position="139"/>
    </location>
</feature>
<feature type="compositionally biased region" description="Polar residues" evidence="8">
    <location>
        <begin position="109"/>
        <end position="118"/>
    </location>
</feature>
<dbReference type="SMART" id="SM00394">
    <property type="entry name" value="RIIa"/>
    <property type="match status" value="1"/>
</dbReference>
<protein>
    <recommendedName>
        <fullName evidence="2">cAMP-dependent protein kinase regulatory subunit</fullName>
    </recommendedName>
</protein>
<feature type="region of interest" description="Disordered" evidence="8">
    <location>
        <begin position="491"/>
        <end position="514"/>
    </location>
</feature>
<dbReference type="GO" id="GO:0033554">
    <property type="term" value="P:cellular response to stress"/>
    <property type="evidence" value="ECO:0007669"/>
    <property type="project" value="UniProtKB-ARBA"/>
</dbReference>
<evidence type="ECO:0000313" key="11">
    <source>
        <dbReference type="Proteomes" id="UP000772434"/>
    </source>
</evidence>
<dbReference type="GO" id="GO:0004862">
    <property type="term" value="F:cAMP-dependent protein kinase inhibitor activity"/>
    <property type="evidence" value="ECO:0007669"/>
    <property type="project" value="TreeGrafter"/>
</dbReference>
<sequence>MNSNNLSSSSFSLLLRDLTREFERTQPPPADELQFCSNWFQGRLEEQRTRARDALGAAYGISSRNRNAYEGSTGGRHSYPTTSHSLSRRASTYGDDESVDPLHRGSIGKRSSSTTFGRNSMGSGSPFGPSASSFPTHNFSTSPSFTNPFSSTLTPIPISPPSPSPGDFLHPPNSAIFARRTSVSAESIPIEDDALYAHNSSKPPYHPKTPLQLSRIRQSISTNFIFRDLDEEQETGVLNAMQEVRVGPGEEVINQGDVGEYFYVVESGMLDCYIRAEPGAQAPTPAPNLSDENLEGSPYPPPVATHPTYGTLVSICPPGSSFGELALMYGHPRAATVVSRVPSLLWALDRITFRTIILKAAYRRRTMYERFLEGVGLLQGLTGEERSKIADALVSRSVEDGERIVQQGEMGDTFFFVEEGEAVVTKRVPRRRAAGVEANSNSSANDDDTEEIVVGHLIKGDYFGELSLLRLAPRAATVSAVVRKPITVQQGEEGHATPTLNVTPSSPAVGTPPSSFPPPAISADISDPATTTRFPPKLKVAALDAPAFTRLLGPLREIMERRAGESYLM</sequence>
<evidence type="ECO:0000256" key="4">
    <source>
        <dbReference type="ARBA" id="ARBA00022566"/>
    </source>
</evidence>
<dbReference type="OrthoDB" id="417078at2759"/>
<evidence type="ECO:0000259" key="9">
    <source>
        <dbReference type="PROSITE" id="PS50042"/>
    </source>
</evidence>
<feature type="compositionally biased region" description="Polar residues" evidence="8">
    <location>
        <begin position="79"/>
        <end position="90"/>
    </location>
</feature>
<dbReference type="InterPro" id="IPR003117">
    <property type="entry name" value="cAMP_dep_PK_reg_su_I/II_a/b"/>
</dbReference>
<dbReference type="InterPro" id="IPR018488">
    <property type="entry name" value="cNMP-bd_CS"/>
</dbReference>
<dbReference type="PROSITE" id="PS00889">
    <property type="entry name" value="CNMP_BINDING_2"/>
    <property type="match status" value="2"/>
</dbReference>
<evidence type="ECO:0000256" key="1">
    <source>
        <dbReference type="ARBA" id="ARBA00005753"/>
    </source>
</evidence>
<evidence type="ECO:0000256" key="2">
    <source>
        <dbReference type="ARBA" id="ARBA00020355"/>
    </source>
</evidence>
<dbReference type="Pfam" id="PF00027">
    <property type="entry name" value="cNMP_binding"/>
    <property type="match status" value="2"/>
</dbReference>
<dbReference type="Gene3D" id="2.60.120.10">
    <property type="entry name" value="Jelly Rolls"/>
    <property type="match status" value="2"/>
</dbReference>
<evidence type="ECO:0000256" key="3">
    <source>
        <dbReference type="ARBA" id="ARBA00022553"/>
    </source>
</evidence>
<dbReference type="SMART" id="SM00100">
    <property type="entry name" value="cNMP"/>
    <property type="match status" value="2"/>
</dbReference>
<dbReference type="PROSITE" id="PS50042">
    <property type="entry name" value="CNMP_BINDING_3"/>
    <property type="match status" value="2"/>
</dbReference>
<gene>
    <name evidence="10" type="ORF">BDP27DRAFT_1443262</name>
</gene>
<dbReference type="GO" id="GO:0005634">
    <property type="term" value="C:nucleus"/>
    <property type="evidence" value="ECO:0007669"/>
    <property type="project" value="TreeGrafter"/>
</dbReference>
<dbReference type="InterPro" id="IPR000595">
    <property type="entry name" value="cNMP-bd_dom"/>
</dbReference>
<keyword evidence="6" id="KW-0547">Nucleotide-binding</keyword>
<dbReference type="CDD" id="cd00038">
    <property type="entry name" value="CAP_ED"/>
    <property type="match status" value="2"/>
</dbReference>
<dbReference type="GO" id="GO:0030552">
    <property type="term" value="F:cAMP binding"/>
    <property type="evidence" value="ECO:0007669"/>
    <property type="project" value="UniProtKB-KW"/>
</dbReference>
<dbReference type="PRINTS" id="PR00103">
    <property type="entry name" value="CAMPKINASE"/>
</dbReference>
<feature type="compositionally biased region" description="Low complexity" evidence="8">
    <location>
        <begin position="120"/>
        <end position="139"/>
    </location>
</feature>
<comment type="caution">
    <text evidence="10">The sequence shown here is derived from an EMBL/GenBank/DDBJ whole genome shotgun (WGS) entry which is preliminary data.</text>
</comment>
<keyword evidence="4" id="KW-0116">cAMP-binding</keyword>
<dbReference type="FunFam" id="2.60.120.10:FF:000039">
    <property type="entry name" value="cAMP-dependent protein kinase regulatory subunit"/>
    <property type="match status" value="1"/>
</dbReference>
<dbReference type="Proteomes" id="UP000772434">
    <property type="component" value="Unassembled WGS sequence"/>
</dbReference>
<dbReference type="Pfam" id="PF02197">
    <property type="entry name" value="RIIa"/>
    <property type="match status" value="1"/>
</dbReference>
<dbReference type="CDD" id="cd12098">
    <property type="entry name" value="DD_R_ScPKA-like"/>
    <property type="match status" value="1"/>
</dbReference>
<dbReference type="SUPFAM" id="SSF51206">
    <property type="entry name" value="cAMP-binding domain-like"/>
    <property type="match status" value="2"/>
</dbReference>
<dbReference type="GO" id="GO:0034236">
    <property type="term" value="F:protein kinase A catalytic subunit binding"/>
    <property type="evidence" value="ECO:0007669"/>
    <property type="project" value="TreeGrafter"/>
</dbReference>